<name>A0A4Q9GPV0_9HYPH</name>
<dbReference type="Gene3D" id="2.40.30.170">
    <property type="match status" value="1"/>
</dbReference>
<evidence type="ECO:0000256" key="1">
    <source>
        <dbReference type="ARBA" id="ARBA00004196"/>
    </source>
</evidence>
<dbReference type="InterPro" id="IPR006143">
    <property type="entry name" value="RND_pump_MFP"/>
</dbReference>
<dbReference type="AlphaFoldDB" id="A0A4Q9GPV0"/>
<evidence type="ECO:0000313" key="9">
    <source>
        <dbReference type="Proteomes" id="UP000291613"/>
    </source>
</evidence>
<feature type="domain" description="Multidrug resistance protein MdtA-like barrel-sandwich hybrid" evidence="5">
    <location>
        <begin position="61"/>
        <end position="201"/>
    </location>
</feature>
<evidence type="ECO:0000256" key="4">
    <source>
        <dbReference type="SAM" id="SignalP"/>
    </source>
</evidence>
<feature type="compositionally biased region" description="Low complexity" evidence="3">
    <location>
        <begin position="372"/>
        <end position="392"/>
    </location>
</feature>
<dbReference type="GO" id="GO:0005886">
    <property type="term" value="C:plasma membrane"/>
    <property type="evidence" value="ECO:0007669"/>
    <property type="project" value="TreeGrafter"/>
</dbReference>
<feature type="region of interest" description="Disordered" evidence="3">
    <location>
        <begin position="367"/>
        <end position="392"/>
    </location>
</feature>
<evidence type="ECO:0000313" key="8">
    <source>
        <dbReference type="EMBL" id="TBN53960.1"/>
    </source>
</evidence>
<evidence type="ECO:0000259" key="7">
    <source>
        <dbReference type="Pfam" id="PF25967"/>
    </source>
</evidence>
<accession>A0A4Q9GPV0</accession>
<dbReference type="NCBIfam" id="TIGR01730">
    <property type="entry name" value="RND_mfp"/>
    <property type="match status" value="1"/>
</dbReference>
<evidence type="ECO:0000256" key="2">
    <source>
        <dbReference type="ARBA" id="ARBA00009477"/>
    </source>
</evidence>
<dbReference type="InterPro" id="IPR058627">
    <property type="entry name" value="MdtA-like_C"/>
</dbReference>
<dbReference type="Proteomes" id="UP000291613">
    <property type="component" value="Unassembled WGS sequence"/>
</dbReference>
<keyword evidence="9" id="KW-1185">Reference proteome</keyword>
<comment type="similarity">
    <text evidence="2">Belongs to the membrane fusion protein (MFP) (TC 8.A.1) family.</text>
</comment>
<evidence type="ECO:0000256" key="3">
    <source>
        <dbReference type="SAM" id="MobiDB-lite"/>
    </source>
</evidence>
<dbReference type="RefSeq" id="WP_131003231.1">
    <property type="nucleotide sequence ID" value="NZ_JBHSZR010000003.1"/>
</dbReference>
<dbReference type="SUPFAM" id="SSF111369">
    <property type="entry name" value="HlyD-like secretion proteins"/>
    <property type="match status" value="1"/>
</dbReference>
<feature type="domain" description="Multidrug resistance protein MdtA-like beta-barrel" evidence="6">
    <location>
        <begin position="238"/>
        <end position="296"/>
    </location>
</feature>
<feature type="chain" id="PRO_5020709688" evidence="4">
    <location>
        <begin position="30"/>
        <end position="392"/>
    </location>
</feature>
<gene>
    <name evidence="8" type="ORF">EYR15_09280</name>
</gene>
<dbReference type="InterPro" id="IPR058625">
    <property type="entry name" value="MdtA-like_BSH"/>
</dbReference>
<keyword evidence="4" id="KW-0732">Signal</keyword>
<dbReference type="PANTHER" id="PTHR30158">
    <property type="entry name" value="ACRA/E-RELATED COMPONENT OF DRUG EFFLUX TRANSPORTER"/>
    <property type="match status" value="1"/>
</dbReference>
<dbReference type="GO" id="GO:0030313">
    <property type="term" value="C:cell envelope"/>
    <property type="evidence" value="ECO:0007669"/>
    <property type="project" value="UniProtKB-SubCell"/>
</dbReference>
<dbReference type="OrthoDB" id="9816569at2"/>
<dbReference type="Pfam" id="PF25967">
    <property type="entry name" value="RND-MFP_C"/>
    <property type="match status" value="1"/>
</dbReference>
<dbReference type="GO" id="GO:0046677">
    <property type="term" value="P:response to antibiotic"/>
    <property type="evidence" value="ECO:0007669"/>
    <property type="project" value="TreeGrafter"/>
</dbReference>
<reference evidence="8 9" key="1">
    <citation type="submission" date="2019-02" db="EMBL/GenBank/DDBJ databases">
        <title>Hansschlegelia quercus sp. nov., a novel methylotrophic bacterium from buds of oak (Quercus robur L.).</title>
        <authorList>
            <person name="Agafonova N.V."/>
            <person name="Kaparullina E.N."/>
            <person name="Grouzdev D.S."/>
            <person name="Doronina N.V."/>
        </authorList>
    </citation>
    <scope>NUCLEOTIDE SEQUENCE [LARGE SCALE GENOMIC DNA]</scope>
    <source>
        <strain evidence="8 9">Dub</strain>
    </source>
</reference>
<sequence>MARIASFAGSVAGSALLSLAIAAPAAAQGAPGPLPVTIAQPTKRKVSDVAEFTGRFEASQIVDVRAQVSGQLVEVGFKDGAEVKKGDVLFKIDPRNYEAALQQAQASVTTANTRIVLTKADVDRGKELLRTGDITDQVAQQRNQAYQEALASLQSAQSTVATAKLNLEWTTVTAPIDGKIGRKMVDVGNLIAAGAGSTVLTTIVNTKPIYFYFDVDEQSYLRYLGFLRAGLLKREEGGSPVKISLPDSNKYDVDGRIDFADNQLDQQTGTLRLRASIPNPDGFLTSGVFGRVRIQASPEYDALLVPDEAIMSDQTRKVILTVGPEDKVVPKVVELGQLNDGARIIKSGLAPEDKVIVNGLMRARPGSKVIPQTAEQAKQQQQQGAAQPAAGK</sequence>
<dbReference type="Gene3D" id="1.10.287.470">
    <property type="entry name" value="Helix hairpin bin"/>
    <property type="match status" value="1"/>
</dbReference>
<protein>
    <submittedName>
        <fullName evidence="8">Efflux RND transporter periplasmic adaptor subunit</fullName>
    </submittedName>
</protein>
<comment type="subcellular location">
    <subcellularLocation>
        <location evidence="1">Cell envelope</location>
    </subcellularLocation>
</comment>
<dbReference type="PANTHER" id="PTHR30158:SF24">
    <property type="entry name" value="HLYD FAMILY SECRETION PROTEIN"/>
    <property type="match status" value="1"/>
</dbReference>
<feature type="signal peptide" evidence="4">
    <location>
        <begin position="1"/>
        <end position="29"/>
    </location>
</feature>
<feature type="domain" description="Multidrug resistance protein MdtA-like C-terminal permuted SH3" evidence="7">
    <location>
        <begin position="301"/>
        <end position="361"/>
    </location>
</feature>
<dbReference type="Gene3D" id="2.40.420.20">
    <property type="match status" value="1"/>
</dbReference>
<dbReference type="InterPro" id="IPR058626">
    <property type="entry name" value="MdtA-like_b-barrel"/>
</dbReference>
<dbReference type="EMBL" id="SIUB01000003">
    <property type="protein sequence ID" value="TBN53960.1"/>
    <property type="molecule type" value="Genomic_DNA"/>
</dbReference>
<evidence type="ECO:0000259" key="5">
    <source>
        <dbReference type="Pfam" id="PF25917"/>
    </source>
</evidence>
<dbReference type="Gene3D" id="2.40.50.100">
    <property type="match status" value="1"/>
</dbReference>
<dbReference type="GO" id="GO:0022857">
    <property type="term" value="F:transmembrane transporter activity"/>
    <property type="evidence" value="ECO:0007669"/>
    <property type="project" value="InterPro"/>
</dbReference>
<organism evidence="8 9">
    <name type="scientific">Hansschlegelia quercus</name>
    <dbReference type="NCBI Taxonomy" id="2528245"/>
    <lineage>
        <taxon>Bacteria</taxon>
        <taxon>Pseudomonadati</taxon>
        <taxon>Pseudomonadota</taxon>
        <taxon>Alphaproteobacteria</taxon>
        <taxon>Hyphomicrobiales</taxon>
        <taxon>Methylopilaceae</taxon>
        <taxon>Hansschlegelia</taxon>
    </lineage>
</organism>
<proteinExistence type="inferred from homology"/>
<comment type="caution">
    <text evidence="8">The sequence shown here is derived from an EMBL/GenBank/DDBJ whole genome shotgun (WGS) entry which is preliminary data.</text>
</comment>
<dbReference type="Pfam" id="PF25944">
    <property type="entry name" value="Beta-barrel_RND"/>
    <property type="match status" value="1"/>
</dbReference>
<dbReference type="Pfam" id="PF25917">
    <property type="entry name" value="BSH_RND"/>
    <property type="match status" value="1"/>
</dbReference>
<evidence type="ECO:0000259" key="6">
    <source>
        <dbReference type="Pfam" id="PF25944"/>
    </source>
</evidence>